<dbReference type="Proteomes" id="UP000482960">
    <property type="component" value="Unassembled WGS sequence"/>
</dbReference>
<reference evidence="1 2" key="1">
    <citation type="submission" date="2020-03" db="EMBL/GenBank/DDBJ databases">
        <title>Whole genome shotgun sequence of Phytohabitans rumicis NBRC 108638.</title>
        <authorList>
            <person name="Komaki H."/>
            <person name="Tamura T."/>
        </authorList>
    </citation>
    <scope>NUCLEOTIDE SEQUENCE [LARGE SCALE GENOMIC DNA]</scope>
    <source>
        <strain evidence="1 2">NBRC 108638</strain>
    </source>
</reference>
<accession>A0A6V8LHY5</accession>
<organism evidence="1 2">
    <name type="scientific">Phytohabitans rumicis</name>
    <dbReference type="NCBI Taxonomy" id="1076125"/>
    <lineage>
        <taxon>Bacteria</taxon>
        <taxon>Bacillati</taxon>
        <taxon>Actinomycetota</taxon>
        <taxon>Actinomycetes</taxon>
        <taxon>Micromonosporales</taxon>
        <taxon>Micromonosporaceae</taxon>
    </lineage>
</organism>
<protein>
    <recommendedName>
        <fullName evidence="3">DUF1800 domain-containing protein</fullName>
    </recommendedName>
</protein>
<dbReference type="EMBL" id="BLPG01000001">
    <property type="protein sequence ID" value="GFJ92265.1"/>
    <property type="molecule type" value="Genomic_DNA"/>
</dbReference>
<dbReference type="InterPro" id="IPR014917">
    <property type="entry name" value="DUF1800"/>
</dbReference>
<reference evidence="1 2" key="2">
    <citation type="submission" date="2020-03" db="EMBL/GenBank/DDBJ databases">
        <authorList>
            <person name="Ichikawa N."/>
            <person name="Kimura A."/>
            <person name="Kitahashi Y."/>
            <person name="Uohara A."/>
        </authorList>
    </citation>
    <scope>NUCLEOTIDE SEQUENCE [LARGE SCALE GENOMIC DNA]</scope>
    <source>
        <strain evidence="1 2">NBRC 108638</strain>
    </source>
</reference>
<evidence type="ECO:0008006" key="3">
    <source>
        <dbReference type="Google" id="ProtNLM"/>
    </source>
</evidence>
<sequence length="422" mass="46508">MTDDVALLLHRAGFGPTGAELAAARKAGYAATLSALISPPGPDVGASSAPIPVLGMDPFADKPNPTVAQRSSGDHVRRVQIEQITKWWLDRMTVADHQAVEKLLFFWHGHWATSIEKVRSPALMLAQHRTLRQSRDFVDMTRRMIVDPALVYWLDGQLNTKASPNENLGRELMELFTLGIGHYTEKDVKEAGRALTGWRVSLGSEACFFQAEQHDKGRKTILGTTDAFTARRLVDMLLGRKECPRFIATRMWYRYASSNRPIPERTRESMASAFPEPRSMLKVLFADLAFQDTTNTLVKQPVEWLVGAMRQLGLRLGGLPAEQLTSIFDGLRALGQLPFAPPSVGGWPAGGSWLTSAAAQVRLGLAGTLATLTAIERTTPEELAYILCLDGWSDRTYAVLKGVKDARHMLTLGLASPEYLVT</sequence>
<dbReference type="AlphaFoldDB" id="A0A6V8LHY5"/>
<dbReference type="Pfam" id="PF08811">
    <property type="entry name" value="DUF1800"/>
    <property type="match status" value="1"/>
</dbReference>
<proteinExistence type="predicted"/>
<keyword evidence="2" id="KW-1185">Reference proteome</keyword>
<name>A0A6V8LHY5_9ACTN</name>
<dbReference type="RefSeq" id="WP_173079187.1">
    <property type="nucleotide sequence ID" value="NZ_BAABJB010000013.1"/>
</dbReference>
<comment type="caution">
    <text evidence="1">The sequence shown here is derived from an EMBL/GenBank/DDBJ whole genome shotgun (WGS) entry which is preliminary data.</text>
</comment>
<gene>
    <name evidence="1" type="ORF">Prum_059070</name>
</gene>
<evidence type="ECO:0000313" key="2">
    <source>
        <dbReference type="Proteomes" id="UP000482960"/>
    </source>
</evidence>
<evidence type="ECO:0000313" key="1">
    <source>
        <dbReference type="EMBL" id="GFJ92265.1"/>
    </source>
</evidence>